<dbReference type="SUPFAM" id="SSF103481">
    <property type="entry name" value="Multidrug resistance efflux transporter EmrE"/>
    <property type="match status" value="1"/>
</dbReference>
<feature type="transmembrane region" description="Helical" evidence="1">
    <location>
        <begin position="93"/>
        <end position="110"/>
    </location>
</feature>
<feature type="transmembrane region" description="Helical" evidence="1">
    <location>
        <begin position="229"/>
        <end position="248"/>
    </location>
</feature>
<dbReference type="AlphaFoldDB" id="A0A4D7B387"/>
<dbReference type="GO" id="GO:0016020">
    <property type="term" value="C:membrane"/>
    <property type="evidence" value="ECO:0007669"/>
    <property type="project" value="InterPro"/>
</dbReference>
<evidence type="ECO:0000259" key="2">
    <source>
        <dbReference type="Pfam" id="PF00892"/>
    </source>
</evidence>
<dbReference type="RefSeq" id="WP_136960959.1">
    <property type="nucleotide sequence ID" value="NZ_CP039690.1"/>
</dbReference>
<dbReference type="OrthoDB" id="7216522at2"/>
<protein>
    <submittedName>
        <fullName evidence="3">DMT family transporter</fullName>
    </submittedName>
</protein>
<proteinExistence type="predicted"/>
<keyword evidence="1" id="KW-1133">Transmembrane helix</keyword>
<feature type="transmembrane region" description="Helical" evidence="1">
    <location>
        <begin position="122"/>
        <end position="140"/>
    </location>
</feature>
<dbReference type="Proteomes" id="UP000298781">
    <property type="component" value="Chromosome"/>
</dbReference>
<feature type="transmembrane region" description="Helical" evidence="1">
    <location>
        <begin position="255"/>
        <end position="276"/>
    </location>
</feature>
<dbReference type="EMBL" id="CP039690">
    <property type="protein sequence ID" value="QCI65513.1"/>
    <property type="molecule type" value="Genomic_DNA"/>
</dbReference>
<evidence type="ECO:0000256" key="1">
    <source>
        <dbReference type="SAM" id="Phobius"/>
    </source>
</evidence>
<feature type="transmembrane region" description="Helical" evidence="1">
    <location>
        <begin position="34"/>
        <end position="54"/>
    </location>
</feature>
<name>A0A4D7B387_9HYPH</name>
<feature type="transmembrane region" description="Helical" evidence="1">
    <location>
        <begin position="288"/>
        <end position="306"/>
    </location>
</feature>
<sequence>MTLGILAGLAAGALWGLTFVAPLMVAPFKPMDLVILRTLVFGLVSLALLASRGFRDWRDLPAGMSWTLVLLGAAGFNVYFGLIALAIPLVGTSIVALIIGALPVAMAIGGNRGTDRLSFRRLLPPLTAIALGLAIVNGAAFGETPEAGRPGILLGVALAVGGFASWYWYGMRNAAVLRQGEVAADAVGWTALTGTATLATLPLLIAIAWAWGLSAAPSIGLAVPALGPLVAWSLMVGLASSFLATWLWSIASTRLPVSLAAQLIVSETLFGLTYGFIHAGRWPSLAEAAAIVLMVGGVVGAIRAFTR</sequence>
<accession>A0A4D7B387</accession>
<feature type="transmembrane region" description="Helical" evidence="1">
    <location>
        <begin position="152"/>
        <end position="170"/>
    </location>
</feature>
<dbReference type="Pfam" id="PF00892">
    <property type="entry name" value="EamA"/>
    <property type="match status" value="1"/>
</dbReference>
<reference evidence="3 4" key="1">
    <citation type="submission" date="2019-04" db="EMBL/GenBank/DDBJ databases">
        <title>Phreatobacter aquaticus sp. nov.</title>
        <authorList>
            <person name="Choi A."/>
        </authorList>
    </citation>
    <scope>NUCLEOTIDE SEQUENCE [LARGE SCALE GENOMIC DNA]</scope>
    <source>
        <strain evidence="3 4">KCTC 52518</strain>
    </source>
</reference>
<evidence type="ECO:0000313" key="3">
    <source>
        <dbReference type="EMBL" id="QCI65513.1"/>
    </source>
</evidence>
<gene>
    <name evidence="3" type="ORF">E8M01_15650</name>
</gene>
<keyword evidence="1" id="KW-0472">Membrane</keyword>
<keyword evidence="1" id="KW-0812">Transmembrane</keyword>
<feature type="transmembrane region" description="Helical" evidence="1">
    <location>
        <begin position="182"/>
        <end position="209"/>
    </location>
</feature>
<dbReference type="InterPro" id="IPR037185">
    <property type="entry name" value="EmrE-like"/>
</dbReference>
<feature type="domain" description="EamA" evidence="2">
    <location>
        <begin position="3"/>
        <end position="108"/>
    </location>
</feature>
<dbReference type="KEGG" id="pstg:E8M01_15650"/>
<feature type="transmembrane region" description="Helical" evidence="1">
    <location>
        <begin position="66"/>
        <end position="87"/>
    </location>
</feature>
<evidence type="ECO:0000313" key="4">
    <source>
        <dbReference type="Proteomes" id="UP000298781"/>
    </source>
</evidence>
<organism evidence="3 4">
    <name type="scientific">Phreatobacter stygius</name>
    <dbReference type="NCBI Taxonomy" id="1940610"/>
    <lineage>
        <taxon>Bacteria</taxon>
        <taxon>Pseudomonadati</taxon>
        <taxon>Pseudomonadota</taxon>
        <taxon>Alphaproteobacteria</taxon>
        <taxon>Hyphomicrobiales</taxon>
        <taxon>Phreatobacteraceae</taxon>
        <taxon>Phreatobacter</taxon>
    </lineage>
</organism>
<dbReference type="InterPro" id="IPR000620">
    <property type="entry name" value="EamA_dom"/>
</dbReference>
<keyword evidence="4" id="KW-1185">Reference proteome</keyword>